<dbReference type="Proteomes" id="UP001293254">
    <property type="component" value="Unassembled WGS sequence"/>
</dbReference>
<proteinExistence type="predicted"/>
<comment type="caution">
    <text evidence="3">The sequence shown here is derived from an EMBL/GenBank/DDBJ whole genome shotgun (WGS) entry which is preliminary data.</text>
</comment>
<keyword evidence="2" id="KW-0472">Membrane</keyword>
<organism evidence="3 4">
    <name type="scientific">Sesamum alatum</name>
    <dbReference type="NCBI Taxonomy" id="300844"/>
    <lineage>
        <taxon>Eukaryota</taxon>
        <taxon>Viridiplantae</taxon>
        <taxon>Streptophyta</taxon>
        <taxon>Embryophyta</taxon>
        <taxon>Tracheophyta</taxon>
        <taxon>Spermatophyta</taxon>
        <taxon>Magnoliopsida</taxon>
        <taxon>eudicotyledons</taxon>
        <taxon>Gunneridae</taxon>
        <taxon>Pentapetalae</taxon>
        <taxon>asterids</taxon>
        <taxon>lamiids</taxon>
        <taxon>Lamiales</taxon>
        <taxon>Pedaliaceae</taxon>
        <taxon>Sesamum</taxon>
    </lineage>
</organism>
<dbReference type="InterPro" id="IPR008480">
    <property type="entry name" value="DUF761_pln"/>
</dbReference>
<reference evidence="3" key="1">
    <citation type="submission" date="2020-06" db="EMBL/GenBank/DDBJ databases">
        <authorList>
            <person name="Li T."/>
            <person name="Hu X."/>
            <person name="Zhang T."/>
            <person name="Song X."/>
            <person name="Zhang H."/>
            <person name="Dai N."/>
            <person name="Sheng W."/>
            <person name="Hou X."/>
            <person name="Wei L."/>
        </authorList>
    </citation>
    <scope>NUCLEOTIDE SEQUENCE</scope>
    <source>
        <strain evidence="3">3651</strain>
        <tissue evidence="3">Leaf</tissue>
    </source>
</reference>
<dbReference type="EMBL" id="JACGWO010000008">
    <property type="protein sequence ID" value="KAK4421071.1"/>
    <property type="molecule type" value="Genomic_DNA"/>
</dbReference>
<dbReference type="AlphaFoldDB" id="A0AAE2CG87"/>
<gene>
    <name evidence="3" type="ORF">Salat_2057600</name>
</gene>
<dbReference type="PANTHER" id="PTHR35997">
    <property type="entry name" value="COTTON FIBER PROTEIN-RELATED"/>
    <property type="match status" value="1"/>
</dbReference>
<keyword evidence="2" id="KW-0812">Transmembrane</keyword>
<evidence type="ECO:0000313" key="4">
    <source>
        <dbReference type="Proteomes" id="UP001293254"/>
    </source>
</evidence>
<dbReference type="Pfam" id="PF05553">
    <property type="entry name" value="DUF761"/>
    <property type="match status" value="1"/>
</dbReference>
<sequence length="283" mass="32993">MAMPFLNFSDKSLNFKKFKKSPKNSNLKSFWAFLLSIFIYISVFYIFNLSPSALFYTTRFWFFISNTLILIIAADFGAFSSSKDDDIFYEKYVNNTVRAKTVPSLHAQYVEIIKKTATNHRKEDVDEKPHEKIINMVVATAVAKHDQNHQDKHKKTEEKDDGESPNDDEKLDTKKEEMMISINPEVGKGNHEGNKGDQPRCARSNSENAVIMAAAAEETEEKWVLRRTLSERREEPRMEENEFSSMSDEELNRRVEEFIRRFNRQIRLQAARSSRNSDQLNQI</sequence>
<feature type="compositionally biased region" description="Basic and acidic residues" evidence="1">
    <location>
        <begin position="167"/>
        <end position="178"/>
    </location>
</feature>
<evidence type="ECO:0000313" key="3">
    <source>
        <dbReference type="EMBL" id="KAK4421071.1"/>
    </source>
</evidence>
<protein>
    <recommendedName>
        <fullName evidence="5">Cotton fiber protein</fullName>
    </recommendedName>
</protein>
<evidence type="ECO:0000256" key="2">
    <source>
        <dbReference type="SAM" id="Phobius"/>
    </source>
</evidence>
<accession>A0AAE2CG87</accession>
<feature type="region of interest" description="Disordered" evidence="1">
    <location>
        <begin position="144"/>
        <end position="204"/>
    </location>
</feature>
<keyword evidence="2" id="KW-1133">Transmembrane helix</keyword>
<feature type="compositionally biased region" description="Basic and acidic residues" evidence="1">
    <location>
        <begin position="188"/>
        <end position="200"/>
    </location>
</feature>
<name>A0AAE2CG87_9LAMI</name>
<evidence type="ECO:0008006" key="5">
    <source>
        <dbReference type="Google" id="ProtNLM"/>
    </source>
</evidence>
<reference evidence="3" key="2">
    <citation type="journal article" date="2024" name="Plant">
        <title>Genomic evolution and insights into agronomic trait innovations of Sesamum species.</title>
        <authorList>
            <person name="Miao H."/>
            <person name="Wang L."/>
            <person name="Qu L."/>
            <person name="Liu H."/>
            <person name="Sun Y."/>
            <person name="Le M."/>
            <person name="Wang Q."/>
            <person name="Wei S."/>
            <person name="Zheng Y."/>
            <person name="Lin W."/>
            <person name="Duan Y."/>
            <person name="Cao H."/>
            <person name="Xiong S."/>
            <person name="Wang X."/>
            <person name="Wei L."/>
            <person name="Li C."/>
            <person name="Ma Q."/>
            <person name="Ju M."/>
            <person name="Zhao R."/>
            <person name="Li G."/>
            <person name="Mu C."/>
            <person name="Tian Q."/>
            <person name="Mei H."/>
            <person name="Zhang T."/>
            <person name="Gao T."/>
            <person name="Zhang H."/>
        </authorList>
    </citation>
    <scope>NUCLEOTIDE SEQUENCE</scope>
    <source>
        <strain evidence="3">3651</strain>
    </source>
</reference>
<keyword evidence="4" id="KW-1185">Reference proteome</keyword>
<evidence type="ECO:0000256" key="1">
    <source>
        <dbReference type="SAM" id="MobiDB-lite"/>
    </source>
</evidence>
<feature type="transmembrane region" description="Helical" evidence="2">
    <location>
        <begin position="60"/>
        <end position="79"/>
    </location>
</feature>
<feature type="transmembrane region" description="Helical" evidence="2">
    <location>
        <begin position="29"/>
        <end position="48"/>
    </location>
</feature>
<dbReference type="PANTHER" id="PTHR35997:SF6">
    <property type="entry name" value="COTTON FIBER PROTEIN"/>
    <property type="match status" value="1"/>
</dbReference>
<feature type="compositionally biased region" description="Basic and acidic residues" evidence="1">
    <location>
        <begin position="144"/>
        <end position="158"/>
    </location>
</feature>